<dbReference type="SUPFAM" id="SSF49599">
    <property type="entry name" value="TRAF domain-like"/>
    <property type="match status" value="1"/>
</dbReference>
<dbReference type="EnsemblMetazoa" id="XM_014400923.2">
    <property type="protein sequence ID" value="XP_014256409.1"/>
    <property type="gene ID" value="LOC106670497"/>
</dbReference>
<dbReference type="OrthoDB" id="5574452at2759"/>
<dbReference type="Proteomes" id="UP000494040">
    <property type="component" value="Unassembled WGS sequence"/>
</dbReference>
<dbReference type="GO" id="GO:0043122">
    <property type="term" value="P:regulation of canonical NF-kappaB signal transduction"/>
    <property type="evidence" value="ECO:0007669"/>
    <property type="project" value="TreeGrafter"/>
</dbReference>
<proteinExistence type="predicted"/>
<dbReference type="GeneID" id="106670497"/>
<feature type="domain" description="MATH" evidence="1">
    <location>
        <begin position="101"/>
        <end position="238"/>
    </location>
</feature>
<evidence type="ECO:0000259" key="1">
    <source>
        <dbReference type="PROSITE" id="PS50144"/>
    </source>
</evidence>
<accession>A0A8I6TJN8</accession>
<evidence type="ECO:0000313" key="2">
    <source>
        <dbReference type="EnsemblMetazoa" id="XP_014256409.1"/>
    </source>
</evidence>
<name>A0A8I6TJN8_CIMLE</name>
<dbReference type="Gene3D" id="2.60.210.10">
    <property type="entry name" value="Apoptosis, Tumor Necrosis Factor Receptor Associated Protein 2, Chain A"/>
    <property type="match status" value="1"/>
</dbReference>
<dbReference type="GO" id="GO:0005164">
    <property type="term" value="F:tumor necrosis factor receptor binding"/>
    <property type="evidence" value="ECO:0007669"/>
    <property type="project" value="TreeGrafter"/>
</dbReference>
<dbReference type="AlphaFoldDB" id="A0A8I6TJN8"/>
<dbReference type="RefSeq" id="XP_014256409.1">
    <property type="nucleotide sequence ID" value="XM_014400923.2"/>
</dbReference>
<dbReference type="InterPro" id="IPR008974">
    <property type="entry name" value="TRAF-like"/>
</dbReference>
<dbReference type="GO" id="GO:0009898">
    <property type="term" value="C:cytoplasmic side of plasma membrane"/>
    <property type="evidence" value="ECO:0007669"/>
    <property type="project" value="TreeGrafter"/>
</dbReference>
<dbReference type="PROSITE" id="PS50144">
    <property type="entry name" value="MATH"/>
    <property type="match status" value="1"/>
</dbReference>
<dbReference type="Pfam" id="PF22486">
    <property type="entry name" value="MATH_2"/>
    <property type="match status" value="1"/>
</dbReference>
<organism evidence="2 3">
    <name type="scientific">Cimex lectularius</name>
    <name type="common">Bed bug</name>
    <name type="synonym">Acanthia lectularia</name>
    <dbReference type="NCBI Taxonomy" id="79782"/>
    <lineage>
        <taxon>Eukaryota</taxon>
        <taxon>Metazoa</taxon>
        <taxon>Ecdysozoa</taxon>
        <taxon>Arthropoda</taxon>
        <taxon>Hexapoda</taxon>
        <taxon>Insecta</taxon>
        <taxon>Pterygota</taxon>
        <taxon>Neoptera</taxon>
        <taxon>Paraneoptera</taxon>
        <taxon>Hemiptera</taxon>
        <taxon>Heteroptera</taxon>
        <taxon>Panheteroptera</taxon>
        <taxon>Cimicomorpha</taxon>
        <taxon>Cimicidae</taxon>
        <taxon>Cimex</taxon>
    </lineage>
</organism>
<dbReference type="PANTHER" id="PTHR10131">
    <property type="entry name" value="TNF RECEPTOR ASSOCIATED FACTOR"/>
    <property type="match status" value="1"/>
</dbReference>
<dbReference type="PANTHER" id="PTHR10131:SF138">
    <property type="entry name" value="RE66324P"/>
    <property type="match status" value="1"/>
</dbReference>
<dbReference type="InterPro" id="IPR002083">
    <property type="entry name" value="MATH/TRAF_dom"/>
</dbReference>
<keyword evidence="3" id="KW-1185">Reference proteome</keyword>
<protein>
    <recommendedName>
        <fullName evidence="1">MATH domain-containing protein</fullName>
    </recommendedName>
</protein>
<evidence type="ECO:0000313" key="3">
    <source>
        <dbReference type="Proteomes" id="UP000494040"/>
    </source>
</evidence>
<reference evidence="2" key="1">
    <citation type="submission" date="2022-01" db="UniProtKB">
        <authorList>
            <consortium name="EnsemblMetazoa"/>
        </authorList>
    </citation>
    <scope>IDENTIFICATION</scope>
</reference>
<dbReference type="KEGG" id="clec:106670497"/>
<sequence length="247" mass="28402">MDLMECNDAHLCDDVRYQLIHISKLLDQQKQVAKEFILECKKATDKLSNEIKFMKKKFKEMAKLLEELAETVELNSSNAKFSNSGSNNVSVTGVQIPINTNGHLIWVIDNFQTKMESAVEEQNVLCSPSFLTSEFGYKFEVVAYLNGTGQWTDRCMLFSIEHCPTPWDVILPWPCRVKIIFTLIDQSRDRTKAKDVTKLFKNVIINEKKKAFRTFLSKEILKEKQYLNNGSILIVLSVKEIHADGEK</sequence>
<dbReference type="OMA" id="LMECNDA"/>
<dbReference type="CTD" id="32611"/>